<evidence type="ECO:0000313" key="2">
    <source>
        <dbReference type="EnsemblProtists" id="EOD13015"/>
    </source>
</evidence>
<keyword evidence="1" id="KW-0472">Membrane</keyword>
<dbReference type="GeneID" id="17259162"/>
<dbReference type="HOGENOM" id="CLU_1922600_0_0_1"/>
<organism evidence="2 3">
    <name type="scientific">Emiliania huxleyi (strain CCMP1516)</name>
    <dbReference type="NCBI Taxonomy" id="280463"/>
    <lineage>
        <taxon>Eukaryota</taxon>
        <taxon>Haptista</taxon>
        <taxon>Haptophyta</taxon>
        <taxon>Prymnesiophyceae</taxon>
        <taxon>Isochrysidales</taxon>
        <taxon>Noelaerhabdaceae</taxon>
        <taxon>Emiliania</taxon>
    </lineage>
</organism>
<dbReference type="AlphaFoldDB" id="A0A0D3IP30"/>
<evidence type="ECO:0000313" key="3">
    <source>
        <dbReference type="Proteomes" id="UP000013827"/>
    </source>
</evidence>
<keyword evidence="1" id="KW-1133">Transmembrane helix</keyword>
<dbReference type="EnsemblProtists" id="EOD13015">
    <property type="protein sequence ID" value="EOD13015"/>
    <property type="gene ID" value="EMIHUDRAFT_445928"/>
</dbReference>
<name>A0A0D3IP30_EMIH1</name>
<sequence length="132" mass="14089">MSSPDGPPSPMKEKVDLAKEKAAEYAAIGKEYAAAGAQKAKELAGKVLAKDESGGYLVVNEAKARYQAIAARGAAFSKDILDKADISQEDLSKLHRIPAVVSLASLVIGLLLIFSHYNTGWVRGMMWINGEV</sequence>
<dbReference type="RefSeq" id="XP_005765444.1">
    <property type="nucleotide sequence ID" value="XM_005765387.1"/>
</dbReference>
<dbReference type="PaxDb" id="2903-EOD13015"/>
<dbReference type="KEGG" id="ehx:EMIHUDRAFT_445928"/>
<keyword evidence="1" id="KW-0812">Transmembrane</keyword>
<proteinExistence type="predicted"/>
<evidence type="ECO:0000256" key="1">
    <source>
        <dbReference type="SAM" id="Phobius"/>
    </source>
</evidence>
<keyword evidence="3" id="KW-1185">Reference proteome</keyword>
<feature type="transmembrane region" description="Helical" evidence="1">
    <location>
        <begin position="97"/>
        <end position="117"/>
    </location>
</feature>
<reference evidence="2" key="2">
    <citation type="submission" date="2024-10" db="UniProtKB">
        <authorList>
            <consortium name="EnsemblProtists"/>
        </authorList>
    </citation>
    <scope>IDENTIFICATION</scope>
</reference>
<accession>A0A0D3IP30</accession>
<dbReference type="Proteomes" id="UP000013827">
    <property type="component" value="Unassembled WGS sequence"/>
</dbReference>
<reference evidence="3" key="1">
    <citation type="journal article" date="2013" name="Nature">
        <title>Pan genome of the phytoplankton Emiliania underpins its global distribution.</title>
        <authorList>
            <person name="Read B.A."/>
            <person name="Kegel J."/>
            <person name="Klute M.J."/>
            <person name="Kuo A."/>
            <person name="Lefebvre S.C."/>
            <person name="Maumus F."/>
            <person name="Mayer C."/>
            <person name="Miller J."/>
            <person name="Monier A."/>
            <person name="Salamov A."/>
            <person name="Young J."/>
            <person name="Aguilar M."/>
            <person name="Claverie J.M."/>
            <person name="Frickenhaus S."/>
            <person name="Gonzalez K."/>
            <person name="Herman E.K."/>
            <person name="Lin Y.C."/>
            <person name="Napier J."/>
            <person name="Ogata H."/>
            <person name="Sarno A.F."/>
            <person name="Shmutz J."/>
            <person name="Schroeder D."/>
            <person name="de Vargas C."/>
            <person name="Verret F."/>
            <person name="von Dassow P."/>
            <person name="Valentin K."/>
            <person name="Van de Peer Y."/>
            <person name="Wheeler G."/>
            <person name="Dacks J.B."/>
            <person name="Delwiche C.F."/>
            <person name="Dyhrman S.T."/>
            <person name="Glockner G."/>
            <person name="John U."/>
            <person name="Richards T."/>
            <person name="Worden A.Z."/>
            <person name="Zhang X."/>
            <person name="Grigoriev I.V."/>
            <person name="Allen A.E."/>
            <person name="Bidle K."/>
            <person name="Borodovsky M."/>
            <person name="Bowler C."/>
            <person name="Brownlee C."/>
            <person name="Cock J.M."/>
            <person name="Elias M."/>
            <person name="Gladyshev V.N."/>
            <person name="Groth M."/>
            <person name="Guda C."/>
            <person name="Hadaegh A."/>
            <person name="Iglesias-Rodriguez M.D."/>
            <person name="Jenkins J."/>
            <person name="Jones B.M."/>
            <person name="Lawson T."/>
            <person name="Leese F."/>
            <person name="Lindquist E."/>
            <person name="Lobanov A."/>
            <person name="Lomsadze A."/>
            <person name="Malik S.B."/>
            <person name="Marsh M.E."/>
            <person name="Mackinder L."/>
            <person name="Mock T."/>
            <person name="Mueller-Roeber B."/>
            <person name="Pagarete A."/>
            <person name="Parker M."/>
            <person name="Probert I."/>
            <person name="Quesneville H."/>
            <person name="Raines C."/>
            <person name="Rensing S.A."/>
            <person name="Riano-Pachon D.M."/>
            <person name="Richier S."/>
            <person name="Rokitta S."/>
            <person name="Shiraiwa Y."/>
            <person name="Soanes D.M."/>
            <person name="van der Giezen M."/>
            <person name="Wahlund T.M."/>
            <person name="Williams B."/>
            <person name="Wilson W."/>
            <person name="Wolfe G."/>
            <person name="Wurch L.L."/>
        </authorList>
    </citation>
    <scope>NUCLEOTIDE SEQUENCE</scope>
</reference>
<protein>
    <submittedName>
        <fullName evidence="2">Uncharacterized protein</fullName>
    </submittedName>
</protein>